<dbReference type="EMBL" id="BMAT01006216">
    <property type="protein sequence ID" value="GFS08399.1"/>
    <property type="molecule type" value="Genomic_DNA"/>
</dbReference>
<feature type="region of interest" description="Disordered" evidence="1">
    <location>
        <begin position="60"/>
        <end position="99"/>
    </location>
</feature>
<evidence type="ECO:0000313" key="2">
    <source>
        <dbReference type="EMBL" id="GFS08399.1"/>
    </source>
</evidence>
<reference evidence="2 3" key="1">
    <citation type="journal article" date="2021" name="Elife">
        <title>Chloroplast acquisition without the gene transfer in kleptoplastic sea slugs, Plakobranchus ocellatus.</title>
        <authorList>
            <person name="Maeda T."/>
            <person name="Takahashi S."/>
            <person name="Yoshida T."/>
            <person name="Shimamura S."/>
            <person name="Takaki Y."/>
            <person name="Nagai Y."/>
            <person name="Toyoda A."/>
            <person name="Suzuki Y."/>
            <person name="Arimoto A."/>
            <person name="Ishii H."/>
            <person name="Satoh N."/>
            <person name="Nishiyama T."/>
            <person name="Hasebe M."/>
            <person name="Maruyama T."/>
            <person name="Minagawa J."/>
            <person name="Obokata J."/>
            <person name="Shigenobu S."/>
        </authorList>
    </citation>
    <scope>NUCLEOTIDE SEQUENCE [LARGE SCALE GENOMIC DNA]</scope>
</reference>
<accession>A0AAV4ID10</accession>
<proteinExistence type="predicted"/>
<evidence type="ECO:0000313" key="3">
    <source>
        <dbReference type="Proteomes" id="UP000762676"/>
    </source>
</evidence>
<dbReference type="Proteomes" id="UP000762676">
    <property type="component" value="Unassembled WGS sequence"/>
</dbReference>
<gene>
    <name evidence="2" type="ORF">ElyMa_003013300</name>
</gene>
<organism evidence="2 3">
    <name type="scientific">Elysia marginata</name>
    <dbReference type="NCBI Taxonomy" id="1093978"/>
    <lineage>
        <taxon>Eukaryota</taxon>
        <taxon>Metazoa</taxon>
        <taxon>Spiralia</taxon>
        <taxon>Lophotrochozoa</taxon>
        <taxon>Mollusca</taxon>
        <taxon>Gastropoda</taxon>
        <taxon>Heterobranchia</taxon>
        <taxon>Euthyneura</taxon>
        <taxon>Panpulmonata</taxon>
        <taxon>Sacoglossa</taxon>
        <taxon>Placobranchoidea</taxon>
        <taxon>Plakobranchidae</taxon>
        <taxon>Elysia</taxon>
    </lineage>
</organism>
<dbReference type="AlphaFoldDB" id="A0AAV4ID10"/>
<sequence length="119" mass="13568">MEGSRILKDFLYGELASSSRLTGRFKDVCEKDLKTCGIQPAELEIEVSKRTAWRAKIKEGIKSAEENRELKKEQKRTSRHQRTQPVPTSHTTPAADYTLQQVPALLQVQNRIVQPHQSP</sequence>
<keyword evidence="3" id="KW-1185">Reference proteome</keyword>
<name>A0AAV4ID10_9GAST</name>
<evidence type="ECO:0000256" key="1">
    <source>
        <dbReference type="SAM" id="MobiDB-lite"/>
    </source>
</evidence>
<feature type="compositionally biased region" description="Basic and acidic residues" evidence="1">
    <location>
        <begin position="60"/>
        <end position="76"/>
    </location>
</feature>
<feature type="compositionally biased region" description="Polar residues" evidence="1">
    <location>
        <begin position="83"/>
        <end position="92"/>
    </location>
</feature>
<comment type="caution">
    <text evidence="2">The sequence shown here is derived from an EMBL/GenBank/DDBJ whole genome shotgun (WGS) entry which is preliminary data.</text>
</comment>
<protein>
    <submittedName>
        <fullName evidence="2">Uncharacterized protein</fullName>
    </submittedName>
</protein>